<reference evidence="2 3" key="1">
    <citation type="submission" date="2024-01" db="EMBL/GenBank/DDBJ databases">
        <title>Seven novel Bacillus-like species.</title>
        <authorList>
            <person name="Liu G."/>
        </authorList>
    </citation>
    <scope>NUCLEOTIDE SEQUENCE [LARGE SCALE GENOMIC DNA]</scope>
    <source>
        <strain evidence="2 3">FJAT-51639</strain>
    </source>
</reference>
<comment type="caution">
    <text evidence="2">The sequence shown here is derived from an EMBL/GenBank/DDBJ whole genome shotgun (WGS) entry which is preliminary data.</text>
</comment>
<evidence type="ECO:0000256" key="1">
    <source>
        <dbReference type="SAM" id="Phobius"/>
    </source>
</evidence>
<organism evidence="2 3">
    <name type="scientific">Bacillus bruguierae</name>
    <dbReference type="NCBI Taxonomy" id="3127667"/>
    <lineage>
        <taxon>Bacteria</taxon>
        <taxon>Bacillati</taxon>
        <taxon>Bacillota</taxon>
        <taxon>Bacilli</taxon>
        <taxon>Bacillales</taxon>
        <taxon>Bacillaceae</taxon>
        <taxon>Bacillus</taxon>
    </lineage>
</organism>
<gene>
    <name evidence="2" type="ORF">WAZ07_00190</name>
</gene>
<sequence length="170" mass="19661">MKKEDYTINNIPKKTLKKIENDITNNDLGKARDRLHGLISTYPNALDLRKKLGDVYYKLQHPAMAGRYWYLEEQKTSEMIEACSLFEKSMGNNANQIARALKFKGDNEIIQKLCSEPIASSLQEKVKESMIEEYEETWQDKLVPFGCISALILIILFALLGIYTVFDWIF</sequence>
<feature type="transmembrane region" description="Helical" evidence="1">
    <location>
        <begin position="142"/>
        <end position="166"/>
    </location>
</feature>
<accession>A0ABU8FAP5</accession>
<name>A0ABU8FAP5_9BACI</name>
<protein>
    <submittedName>
        <fullName evidence="2">DUF6584 family protein</fullName>
    </submittedName>
</protein>
<keyword evidence="1" id="KW-0472">Membrane</keyword>
<evidence type="ECO:0000313" key="3">
    <source>
        <dbReference type="Proteomes" id="UP001372526"/>
    </source>
</evidence>
<dbReference type="RefSeq" id="WP_336470845.1">
    <property type="nucleotide sequence ID" value="NZ_JBAWSX010000001.1"/>
</dbReference>
<keyword evidence="1" id="KW-0812">Transmembrane</keyword>
<dbReference type="InterPro" id="IPR046491">
    <property type="entry name" value="DUF6584"/>
</dbReference>
<keyword evidence="1" id="KW-1133">Transmembrane helix</keyword>
<evidence type="ECO:0000313" key="2">
    <source>
        <dbReference type="EMBL" id="MEI4799754.1"/>
    </source>
</evidence>
<dbReference type="Proteomes" id="UP001372526">
    <property type="component" value="Unassembled WGS sequence"/>
</dbReference>
<dbReference type="EMBL" id="JBAWSX010000001">
    <property type="protein sequence ID" value="MEI4799754.1"/>
    <property type="molecule type" value="Genomic_DNA"/>
</dbReference>
<dbReference type="Pfam" id="PF20225">
    <property type="entry name" value="DUF6584"/>
    <property type="match status" value="1"/>
</dbReference>
<proteinExistence type="predicted"/>
<keyword evidence="3" id="KW-1185">Reference proteome</keyword>